<dbReference type="InterPro" id="IPR000073">
    <property type="entry name" value="AB_hydrolase_1"/>
</dbReference>
<dbReference type="GO" id="GO:0047570">
    <property type="term" value="F:3-oxoadipate enol-lactonase activity"/>
    <property type="evidence" value="ECO:0007669"/>
    <property type="project" value="UniProtKB-EC"/>
</dbReference>
<name>A0ABW5QHK1_9HYPH</name>
<dbReference type="EC" id="3.1.1.24" evidence="2"/>
<reference evidence="3" key="1">
    <citation type="journal article" date="2019" name="Int. J. Syst. Evol. Microbiol.">
        <title>The Global Catalogue of Microorganisms (GCM) 10K type strain sequencing project: providing services to taxonomists for standard genome sequencing and annotation.</title>
        <authorList>
            <consortium name="The Broad Institute Genomics Platform"/>
            <consortium name="The Broad Institute Genome Sequencing Center for Infectious Disease"/>
            <person name="Wu L."/>
            <person name="Ma J."/>
        </authorList>
    </citation>
    <scope>NUCLEOTIDE SEQUENCE [LARGE SCALE GENOMIC DNA]</scope>
    <source>
        <strain evidence="3">CCM 7427</strain>
    </source>
</reference>
<gene>
    <name evidence="2" type="primary">pcaD</name>
    <name evidence="2" type="ORF">ACFSX5_04805</name>
</gene>
<evidence type="ECO:0000259" key="1">
    <source>
        <dbReference type="Pfam" id="PF12697"/>
    </source>
</evidence>
<keyword evidence="3" id="KW-1185">Reference proteome</keyword>
<evidence type="ECO:0000313" key="2">
    <source>
        <dbReference type="EMBL" id="MFD2647115.1"/>
    </source>
</evidence>
<dbReference type="InterPro" id="IPR029058">
    <property type="entry name" value="AB_hydrolase_fold"/>
</dbReference>
<dbReference type="EMBL" id="JBHUNP010000001">
    <property type="protein sequence ID" value="MFD2647115.1"/>
    <property type="molecule type" value="Genomic_DNA"/>
</dbReference>
<accession>A0ABW5QHK1</accession>
<protein>
    <submittedName>
        <fullName evidence="2">3-oxoadipate enol-lactonase</fullName>
        <ecNumber evidence="2">3.1.1.24</ecNumber>
    </submittedName>
</protein>
<evidence type="ECO:0000313" key="3">
    <source>
        <dbReference type="Proteomes" id="UP001597521"/>
    </source>
</evidence>
<dbReference type="Gene3D" id="3.40.50.1820">
    <property type="entry name" value="alpha/beta hydrolase"/>
    <property type="match status" value="1"/>
</dbReference>
<dbReference type="Proteomes" id="UP001597521">
    <property type="component" value="Unassembled WGS sequence"/>
</dbReference>
<dbReference type="InterPro" id="IPR050228">
    <property type="entry name" value="Carboxylesterase_BioH"/>
</dbReference>
<sequence length="264" mass="28317">MAFARINDVVLHYRLSGPADAPLLVFVNSLGTDLRIWDDVVTHLAGRYRCLTYDKRGHGLSDTPPGPYSLDDHLADLEGLLDHCGAGKLVLIGVSVGGLIGQGFALRAPGRLVGQVLCDTAPKIGDATFWNARMDAVTQGGVAAIADAIMERWFSPGFRSGRPVELAGWRNLLLRSDREGYVSTCATLRDTDLSRDIGRIDRPTVVVAGDADLATPVELVRACADAIPRARFEVMAGVGHVPSIEQPAALADIINRFLEELGHG</sequence>
<dbReference type="PANTHER" id="PTHR43194:SF2">
    <property type="entry name" value="PEROXISOMAL MEMBRANE PROTEIN LPX1"/>
    <property type="match status" value="1"/>
</dbReference>
<dbReference type="SUPFAM" id="SSF53474">
    <property type="entry name" value="alpha/beta-Hydrolases"/>
    <property type="match status" value="1"/>
</dbReference>
<organism evidence="2 3">
    <name type="scientific">Devosia albogilva</name>
    <dbReference type="NCBI Taxonomy" id="429726"/>
    <lineage>
        <taxon>Bacteria</taxon>
        <taxon>Pseudomonadati</taxon>
        <taxon>Pseudomonadota</taxon>
        <taxon>Alphaproteobacteria</taxon>
        <taxon>Hyphomicrobiales</taxon>
        <taxon>Devosiaceae</taxon>
        <taxon>Devosia</taxon>
    </lineage>
</organism>
<proteinExistence type="predicted"/>
<dbReference type="PANTHER" id="PTHR43194">
    <property type="entry name" value="HYDROLASE ALPHA/BETA FOLD FAMILY"/>
    <property type="match status" value="1"/>
</dbReference>
<dbReference type="InterPro" id="IPR026968">
    <property type="entry name" value="PcaD/CatD"/>
</dbReference>
<feature type="domain" description="AB hydrolase-1" evidence="1">
    <location>
        <begin position="24"/>
        <end position="252"/>
    </location>
</feature>
<dbReference type="NCBIfam" id="TIGR02427">
    <property type="entry name" value="protocat_pcaD"/>
    <property type="match status" value="1"/>
</dbReference>
<dbReference type="RefSeq" id="WP_386832152.1">
    <property type="nucleotide sequence ID" value="NZ_JBHUNP010000001.1"/>
</dbReference>
<dbReference type="PRINTS" id="PR00111">
    <property type="entry name" value="ABHYDROLASE"/>
</dbReference>
<comment type="caution">
    <text evidence="2">The sequence shown here is derived from an EMBL/GenBank/DDBJ whole genome shotgun (WGS) entry which is preliminary data.</text>
</comment>
<keyword evidence="2" id="KW-0378">Hydrolase</keyword>
<dbReference type="Pfam" id="PF12697">
    <property type="entry name" value="Abhydrolase_6"/>
    <property type="match status" value="1"/>
</dbReference>